<organism evidence="1 2">
    <name type="scientific">Portunus trituberculatus</name>
    <name type="common">Swimming crab</name>
    <name type="synonym">Neptunus trituberculatus</name>
    <dbReference type="NCBI Taxonomy" id="210409"/>
    <lineage>
        <taxon>Eukaryota</taxon>
        <taxon>Metazoa</taxon>
        <taxon>Ecdysozoa</taxon>
        <taxon>Arthropoda</taxon>
        <taxon>Crustacea</taxon>
        <taxon>Multicrustacea</taxon>
        <taxon>Malacostraca</taxon>
        <taxon>Eumalacostraca</taxon>
        <taxon>Eucarida</taxon>
        <taxon>Decapoda</taxon>
        <taxon>Pleocyemata</taxon>
        <taxon>Brachyura</taxon>
        <taxon>Eubrachyura</taxon>
        <taxon>Portunoidea</taxon>
        <taxon>Portunidae</taxon>
        <taxon>Portuninae</taxon>
        <taxon>Portunus</taxon>
    </lineage>
</organism>
<dbReference type="Proteomes" id="UP000324222">
    <property type="component" value="Unassembled WGS sequence"/>
</dbReference>
<protein>
    <submittedName>
        <fullName evidence="1">Uncharacterized protein</fullName>
    </submittedName>
</protein>
<evidence type="ECO:0000313" key="2">
    <source>
        <dbReference type="Proteomes" id="UP000324222"/>
    </source>
</evidence>
<gene>
    <name evidence="1" type="ORF">E2C01_096413</name>
</gene>
<name>A0A5B7K6H0_PORTR</name>
<accession>A0A5B7K6H0</accession>
<evidence type="ECO:0000313" key="1">
    <source>
        <dbReference type="EMBL" id="MPD00908.1"/>
    </source>
</evidence>
<sequence length="53" mass="5942">MNAPEPTSQVFILRPAPLPSPSTLHHPPIIPALPSFQIVILYPHRECDWTALM</sequence>
<keyword evidence="2" id="KW-1185">Reference proteome</keyword>
<proteinExistence type="predicted"/>
<dbReference type="EMBL" id="VSRR010124908">
    <property type="protein sequence ID" value="MPD00908.1"/>
    <property type="molecule type" value="Genomic_DNA"/>
</dbReference>
<dbReference type="AlphaFoldDB" id="A0A5B7K6H0"/>
<comment type="caution">
    <text evidence="1">The sequence shown here is derived from an EMBL/GenBank/DDBJ whole genome shotgun (WGS) entry which is preliminary data.</text>
</comment>
<reference evidence="1 2" key="1">
    <citation type="submission" date="2019-05" db="EMBL/GenBank/DDBJ databases">
        <title>Another draft genome of Portunus trituberculatus and its Hox gene families provides insights of decapod evolution.</title>
        <authorList>
            <person name="Jeong J.-H."/>
            <person name="Song I."/>
            <person name="Kim S."/>
            <person name="Choi T."/>
            <person name="Kim D."/>
            <person name="Ryu S."/>
            <person name="Kim W."/>
        </authorList>
    </citation>
    <scope>NUCLEOTIDE SEQUENCE [LARGE SCALE GENOMIC DNA]</scope>
    <source>
        <tissue evidence="1">Muscle</tissue>
    </source>
</reference>